<name>A0ABR3DF59_NEUIN</name>
<proteinExistence type="predicted"/>
<accession>A0ABR3DF59</accession>
<sequence>MSADATLRRLGAVATEDLGPVIEEALDTMTTSHKRLKAINKDWNRFCAKQQVEDNVVFDAQKTRSILTKAAELKPSMDHLETCVKQAQSETKHKMEMVTKNNVDLQRVLITTQEAQLAIMLFDTGLANNVIQKIIDKDTEQRIKQNLDGQASGPADTQQDVFKRTIEASEEIVNLKSELKMAGRENQRLKTKVQETQKQLDDAEEKATIETRKLEQRIEVLQSEQSDSSLRDIISRLEQEKLLLDKELKMSEAQVSTSNQTIQTVLDSKKQTLDRRERIMEENKSRVQEMEDWCRRTFQQDIDLLKKQKVDLKTQLDGANAEISKLKHQLGAKTTELSASNDCVSQLEKAHAEKVQGLDIQLSLSKRRVGDLEKDLEKKTTELSSSEKRVSNLQQQLEDAQTANVKTVQRLGEDLSASKECVHGLEKDLEKAQASLQADLQVIEEKTKKLSALEAQLATSEGRVRNLEKSLEEAQASLQADLQVIEEKVKNLSVLEAQLAISEGRVHGLEKDLEKAQATSLANLQLAEEKTKELSASEDQTQKLTTSYSELHANVEHCVAFLNDYTGYRLPMDSWIRALHLAISPIEGDVDSYDGVTKFWDVQDTWGNGRSTYWQDSAGTLHSCLSLYAVLMSRPDGMDWMNLALLHASNLLADMIDEPQKIYRGLLVEITNMVVRMVNEHILHQNDPLLLSVWQILTYANDMTQKSLAMAIVSLVEVHGGQLTKLVTAITSGPSGVQALCNQEESGIYYDVSEVGVLLDRDMGTNEQWYILLDFADRVLRVVVGKRWKFSYVNGPSIQFSGNEENTTYTFKIQGSGPWWFGWT</sequence>
<feature type="coiled-coil region" evidence="1">
    <location>
        <begin position="172"/>
        <end position="254"/>
    </location>
</feature>
<evidence type="ECO:0000256" key="1">
    <source>
        <dbReference type="SAM" id="Coils"/>
    </source>
</evidence>
<dbReference type="SUPFAM" id="SSF57997">
    <property type="entry name" value="Tropomyosin"/>
    <property type="match status" value="1"/>
</dbReference>
<keyword evidence="1" id="KW-0175">Coiled coil</keyword>
<dbReference type="PANTHER" id="PTHR45615:SF40">
    <property type="entry name" value="MYOSIN HEAVY CHAIN, NON-MUSCLE"/>
    <property type="match status" value="1"/>
</dbReference>
<keyword evidence="3" id="KW-1185">Reference proteome</keyword>
<evidence type="ECO:0000313" key="2">
    <source>
        <dbReference type="EMBL" id="KAL0471323.1"/>
    </source>
</evidence>
<dbReference type="PANTHER" id="PTHR45615">
    <property type="entry name" value="MYOSIN HEAVY CHAIN, NON-MUSCLE"/>
    <property type="match status" value="1"/>
</dbReference>
<organism evidence="2 3">
    <name type="scientific">Neurospora intermedia</name>
    <dbReference type="NCBI Taxonomy" id="5142"/>
    <lineage>
        <taxon>Eukaryota</taxon>
        <taxon>Fungi</taxon>
        <taxon>Dikarya</taxon>
        <taxon>Ascomycota</taxon>
        <taxon>Pezizomycotina</taxon>
        <taxon>Sordariomycetes</taxon>
        <taxon>Sordariomycetidae</taxon>
        <taxon>Sordariales</taxon>
        <taxon>Sordariaceae</taxon>
        <taxon>Neurospora</taxon>
    </lineage>
</organism>
<dbReference type="Gene3D" id="1.10.287.1490">
    <property type="match status" value="1"/>
</dbReference>
<dbReference type="EMBL" id="JAVLET010000003">
    <property type="protein sequence ID" value="KAL0471323.1"/>
    <property type="molecule type" value="Genomic_DNA"/>
</dbReference>
<evidence type="ECO:0000313" key="3">
    <source>
        <dbReference type="Proteomes" id="UP001451303"/>
    </source>
</evidence>
<reference evidence="2 3" key="1">
    <citation type="submission" date="2023-09" db="EMBL/GenBank/DDBJ databases">
        <title>Multi-omics analysis of a traditional fermented food reveals byproduct-associated fungal strains for waste-to-food upcycling.</title>
        <authorList>
            <consortium name="Lawrence Berkeley National Laboratory"/>
            <person name="Rekdal V.M."/>
            <person name="Villalobos-Escobedo J.M."/>
            <person name="Rodriguez-Valeron N."/>
            <person name="Garcia M.O."/>
            <person name="Vasquez D.P."/>
            <person name="Damayanti I."/>
            <person name="Sorensen P.M."/>
            <person name="Baidoo E.E."/>
            <person name="De Carvalho A.C."/>
            <person name="Riley R."/>
            <person name="Lipzen A."/>
            <person name="He G."/>
            <person name="Yan M."/>
            <person name="Haridas S."/>
            <person name="Daum C."/>
            <person name="Yoshinaga Y."/>
            <person name="Ng V."/>
            <person name="Grigoriev I.V."/>
            <person name="Munk R."/>
            <person name="Nuraida L."/>
            <person name="Wijaya C.H."/>
            <person name="Morales P.-C."/>
            <person name="Keasling J.D."/>
        </authorList>
    </citation>
    <scope>NUCLEOTIDE SEQUENCE [LARGE SCALE GENOMIC DNA]</scope>
    <source>
        <strain evidence="2 3">FGSC 2613</strain>
    </source>
</reference>
<gene>
    <name evidence="2" type="ORF">QR685DRAFT_604401</name>
</gene>
<comment type="caution">
    <text evidence="2">The sequence shown here is derived from an EMBL/GenBank/DDBJ whole genome shotgun (WGS) entry which is preliminary data.</text>
</comment>
<feature type="coiled-coil region" evidence="1">
    <location>
        <begin position="369"/>
        <end position="519"/>
    </location>
</feature>
<dbReference type="Proteomes" id="UP001451303">
    <property type="component" value="Unassembled WGS sequence"/>
</dbReference>
<protein>
    <submittedName>
        <fullName evidence="2">Uncharacterized protein</fullName>
    </submittedName>
</protein>
<feature type="coiled-coil region" evidence="1">
    <location>
        <begin position="295"/>
        <end position="329"/>
    </location>
</feature>